<reference evidence="5" key="1">
    <citation type="submission" date="2020-10" db="EMBL/GenBank/DDBJ databases">
        <title>Genome Sequence of ESBL Producing Zambian Clinical Strains.</title>
        <authorList>
            <person name="Shawa M."/>
            <person name="Furuta Y."/>
            <person name="Simbotwe M."/>
            <person name="Mulenga E."/>
            <person name="Mubanga M."/>
            <person name="Mulenga G."/>
            <person name="Kaile C."/>
            <person name="Zorigt T."/>
            <person name="Hang'ombe B."/>
            <person name="Higashi H."/>
        </authorList>
    </citation>
    <scope>NUCLEOTIDE SEQUENCE</scope>
    <source>
        <strain evidence="5">Zam_UTH_09</strain>
    </source>
</reference>
<dbReference type="Pfam" id="PF00072">
    <property type="entry name" value="Response_reg"/>
    <property type="match status" value="1"/>
</dbReference>
<dbReference type="Gene3D" id="3.40.50.2300">
    <property type="match status" value="1"/>
</dbReference>
<dbReference type="PROSITE" id="PS50110">
    <property type="entry name" value="RESPONSE_REGULATORY"/>
    <property type="match status" value="1"/>
</dbReference>
<evidence type="ECO:0000256" key="1">
    <source>
        <dbReference type="ARBA" id="ARBA00022553"/>
    </source>
</evidence>
<feature type="modified residue" description="4-aspartylphosphate" evidence="2">
    <location>
        <position position="13"/>
    </location>
</feature>
<dbReference type="InterPro" id="IPR050595">
    <property type="entry name" value="Bact_response_regulator"/>
</dbReference>
<evidence type="ECO:0000259" key="4">
    <source>
        <dbReference type="PROSITE" id="PS50110"/>
    </source>
</evidence>
<protein>
    <recommendedName>
        <fullName evidence="4">Response regulatory domain-containing protein</fullName>
    </recommendedName>
</protein>
<dbReference type="PANTHER" id="PTHR44591">
    <property type="entry name" value="STRESS RESPONSE REGULATOR PROTEIN 1"/>
    <property type="match status" value="1"/>
</dbReference>
<dbReference type="InterPro" id="IPR001789">
    <property type="entry name" value="Sig_transdc_resp-reg_receiver"/>
</dbReference>
<dbReference type="InterPro" id="IPR011006">
    <property type="entry name" value="CheY-like_superfamily"/>
</dbReference>
<dbReference type="EMBL" id="BNFF01000002">
    <property type="protein sequence ID" value="GHK57765.1"/>
    <property type="molecule type" value="Genomic_DNA"/>
</dbReference>
<gene>
    <name evidence="5" type="ORF">KPZU09_75010</name>
</gene>
<name>A0A919I0X5_KLEPN</name>
<dbReference type="GO" id="GO:0000160">
    <property type="term" value="P:phosphorelay signal transduction system"/>
    <property type="evidence" value="ECO:0007669"/>
    <property type="project" value="InterPro"/>
</dbReference>
<comment type="caution">
    <text evidence="5">The sequence shown here is derived from an EMBL/GenBank/DDBJ whole genome shotgun (WGS) entry which is preliminary data.</text>
</comment>
<evidence type="ECO:0000256" key="2">
    <source>
        <dbReference type="PROSITE-ProRule" id="PRU00169"/>
    </source>
</evidence>
<evidence type="ECO:0000313" key="5">
    <source>
        <dbReference type="EMBL" id="GHK57765.1"/>
    </source>
</evidence>
<evidence type="ECO:0000313" key="6">
    <source>
        <dbReference type="Proteomes" id="UP000655094"/>
    </source>
</evidence>
<dbReference type="Proteomes" id="UP000655094">
    <property type="component" value="Unassembled WGS sequence"/>
</dbReference>
<proteinExistence type="predicted"/>
<feature type="domain" description="Response regulatory" evidence="4">
    <location>
        <begin position="1"/>
        <end position="78"/>
    </location>
</feature>
<organism evidence="5 6">
    <name type="scientific">Klebsiella pneumoniae</name>
    <dbReference type="NCBI Taxonomy" id="573"/>
    <lineage>
        <taxon>Bacteria</taxon>
        <taxon>Pseudomonadati</taxon>
        <taxon>Pseudomonadota</taxon>
        <taxon>Gammaproteobacteria</taxon>
        <taxon>Enterobacterales</taxon>
        <taxon>Enterobacteriaceae</taxon>
        <taxon>Klebsiella/Raoultella group</taxon>
        <taxon>Klebsiella</taxon>
        <taxon>Klebsiella pneumoniae complex</taxon>
    </lineage>
</organism>
<keyword evidence="1 2" id="KW-0597">Phosphoprotein</keyword>
<dbReference type="SUPFAM" id="SSF52172">
    <property type="entry name" value="CheY-like"/>
    <property type="match status" value="1"/>
</dbReference>
<accession>A0A919I0X5</accession>
<dbReference type="AlphaFoldDB" id="A0A919I0X5"/>
<sequence length="103" mass="10958">MLGREKVDLVISDLRMDEMDGLQLFSEIQKGHPGMPVIILTAHGSIPDAVAATQQGVFSFLTKPVDKDALYKAIDEALEQRSPATDEAAPGDCNPQPADAAPA</sequence>
<evidence type="ECO:0000256" key="3">
    <source>
        <dbReference type="SAM" id="MobiDB-lite"/>
    </source>
</evidence>
<dbReference type="PANTHER" id="PTHR44591:SF3">
    <property type="entry name" value="RESPONSE REGULATORY DOMAIN-CONTAINING PROTEIN"/>
    <property type="match status" value="1"/>
</dbReference>
<feature type="region of interest" description="Disordered" evidence="3">
    <location>
        <begin position="81"/>
        <end position="103"/>
    </location>
</feature>